<keyword evidence="8" id="KW-1185">Reference proteome</keyword>
<dbReference type="FunFam" id="3.30.70.270:FF:000001">
    <property type="entry name" value="Diguanylate cyclase domain protein"/>
    <property type="match status" value="1"/>
</dbReference>
<dbReference type="Pfam" id="PF00990">
    <property type="entry name" value="GGDEF"/>
    <property type="match status" value="1"/>
</dbReference>
<comment type="cofactor">
    <cofactor evidence="1">
        <name>Mg(2+)</name>
        <dbReference type="ChEBI" id="CHEBI:18420"/>
    </cofactor>
</comment>
<proteinExistence type="predicted"/>
<comment type="catalytic activity">
    <reaction evidence="3">
        <text>2 GTP = 3',3'-c-di-GMP + 2 diphosphate</text>
        <dbReference type="Rhea" id="RHEA:24898"/>
        <dbReference type="ChEBI" id="CHEBI:33019"/>
        <dbReference type="ChEBI" id="CHEBI:37565"/>
        <dbReference type="ChEBI" id="CHEBI:58805"/>
        <dbReference type="EC" id="2.7.7.65"/>
    </reaction>
</comment>
<evidence type="ECO:0000256" key="1">
    <source>
        <dbReference type="ARBA" id="ARBA00001946"/>
    </source>
</evidence>
<comment type="caution">
    <text evidence="7">The sequence shown here is derived from an EMBL/GenBank/DDBJ whole genome shotgun (WGS) entry which is preliminary data.</text>
</comment>
<dbReference type="InterPro" id="IPR000160">
    <property type="entry name" value="GGDEF_dom"/>
</dbReference>
<name>A0A9X1B647_9GAMM</name>
<evidence type="ECO:0000256" key="5">
    <source>
        <dbReference type="SAM" id="Phobius"/>
    </source>
</evidence>
<dbReference type="InterPro" id="IPR021796">
    <property type="entry name" value="Tll0287-like_dom"/>
</dbReference>
<reference evidence="7 8" key="1">
    <citation type="journal article" date="2020" name="Microorganisms">
        <title>Osmotic Adaptation and Compatible Solute Biosynthesis of Phototrophic Bacteria as Revealed from Genome Analyses.</title>
        <authorList>
            <person name="Imhoff J.F."/>
            <person name="Rahn T."/>
            <person name="Kunzel S."/>
            <person name="Keller A."/>
            <person name="Neulinger S.C."/>
        </authorList>
    </citation>
    <scope>NUCLEOTIDE SEQUENCE [LARGE SCALE GENOMIC DNA]</scope>
    <source>
        <strain evidence="7 8">DSM 25653</strain>
    </source>
</reference>
<evidence type="ECO:0000256" key="3">
    <source>
        <dbReference type="ARBA" id="ARBA00034247"/>
    </source>
</evidence>
<dbReference type="GO" id="GO:0052621">
    <property type="term" value="F:diguanylate cyclase activity"/>
    <property type="evidence" value="ECO:0007669"/>
    <property type="project" value="UniProtKB-EC"/>
</dbReference>
<dbReference type="GO" id="GO:1902201">
    <property type="term" value="P:negative regulation of bacterial-type flagellum-dependent cell motility"/>
    <property type="evidence" value="ECO:0007669"/>
    <property type="project" value="TreeGrafter"/>
</dbReference>
<dbReference type="NCBIfam" id="TIGR00254">
    <property type="entry name" value="GGDEF"/>
    <property type="match status" value="1"/>
</dbReference>
<dbReference type="Proteomes" id="UP001138768">
    <property type="component" value="Unassembled WGS sequence"/>
</dbReference>
<keyword evidence="5" id="KW-0472">Membrane</keyword>
<evidence type="ECO:0000259" key="6">
    <source>
        <dbReference type="PROSITE" id="PS50887"/>
    </source>
</evidence>
<sequence>MTDLSPTAGLRLHHRLLLICGFWLLIVSASLAWNIHQAKQNRDNLARETANAFFEQLLLTRRWNAMHGGVYVPVTDDTLPNPYLVDELREIRVSEDLMLTKVNPAFMTRQLSEMAMERSSVQFHITSLNPIRRANAPYPWEEQALKQFEAGAKEFGEIARDGERLIYRYMAPLITEQACLKCHADQGYQVGEVRGGVSVTLPTLAPLPIAGLVGSHLAIAVSGLLLILGLGWLLRSAYDELRRQAVVDALTSIPNRRYFIEQLIRELHRGAREQMPLSLIIFDIDYFKPFNDHYGHLAGDRCLRTVADTLKAGLHRATDFCARYGGEEFVVVLPNTGPEGAAKIAEELRRSISSLDLEHAVAPFGKVTISAGVATNTLGALDHESLIDRADRALYQAKARGRNRVEAEVASERAPSNQGLRAPAAAHRAEGKLRATPV</sequence>
<feature type="compositionally biased region" description="Basic and acidic residues" evidence="4">
    <location>
        <begin position="427"/>
        <end position="438"/>
    </location>
</feature>
<dbReference type="GO" id="GO:0005886">
    <property type="term" value="C:plasma membrane"/>
    <property type="evidence" value="ECO:0007669"/>
    <property type="project" value="TreeGrafter"/>
</dbReference>
<dbReference type="Pfam" id="PF11845">
    <property type="entry name" value="Tll0287-like"/>
    <property type="match status" value="1"/>
</dbReference>
<dbReference type="CDD" id="cd01949">
    <property type="entry name" value="GGDEF"/>
    <property type="match status" value="1"/>
</dbReference>
<evidence type="ECO:0000313" key="7">
    <source>
        <dbReference type="EMBL" id="MBK1620521.1"/>
    </source>
</evidence>
<dbReference type="RefSeq" id="WP_200247567.1">
    <property type="nucleotide sequence ID" value="NZ_NRRY01000041.1"/>
</dbReference>
<keyword evidence="5" id="KW-0812">Transmembrane</keyword>
<dbReference type="SUPFAM" id="SSF55073">
    <property type="entry name" value="Nucleotide cyclase"/>
    <property type="match status" value="1"/>
</dbReference>
<dbReference type="InterPro" id="IPR029787">
    <property type="entry name" value="Nucleotide_cyclase"/>
</dbReference>
<keyword evidence="5" id="KW-1133">Transmembrane helix</keyword>
<dbReference type="SMART" id="SM00267">
    <property type="entry name" value="GGDEF"/>
    <property type="match status" value="1"/>
</dbReference>
<dbReference type="AlphaFoldDB" id="A0A9X1B647"/>
<dbReference type="EC" id="2.7.7.65" evidence="2"/>
<evidence type="ECO:0000256" key="2">
    <source>
        <dbReference type="ARBA" id="ARBA00012528"/>
    </source>
</evidence>
<dbReference type="InterPro" id="IPR050469">
    <property type="entry name" value="Diguanylate_Cyclase"/>
</dbReference>
<dbReference type="InterPro" id="IPR043128">
    <property type="entry name" value="Rev_trsase/Diguanyl_cyclase"/>
</dbReference>
<organism evidence="7 8">
    <name type="scientific">Lamprobacter modestohalophilus</name>
    <dbReference type="NCBI Taxonomy" id="1064514"/>
    <lineage>
        <taxon>Bacteria</taxon>
        <taxon>Pseudomonadati</taxon>
        <taxon>Pseudomonadota</taxon>
        <taxon>Gammaproteobacteria</taxon>
        <taxon>Chromatiales</taxon>
        <taxon>Chromatiaceae</taxon>
        <taxon>Lamprobacter</taxon>
    </lineage>
</organism>
<dbReference type="Gene3D" id="3.30.70.270">
    <property type="match status" value="1"/>
</dbReference>
<feature type="region of interest" description="Disordered" evidence="4">
    <location>
        <begin position="406"/>
        <end position="438"/>
    </location>
</feature>
<dbReference type="PANTHER" id="PTHR45138:SF9">
    <property type="entry name" value="DIGUANYLATE CYCLASE DGCM-RELATED"/>
    <property type="match status" value="1"/>
</dbReference>
<dbReference type="PANTHER" id="PTHR45138">
    <property type="entry name" value="REGULATORY COMPONENTS OF SENSORY TRANSDUCTION SYSTEM"/>
    <property type="match status" value="1"/>
</dbReference>
<evidence type="ECO:0000256" key="4">
    <source>
        <dbReference type="SAM" id="MobiDB-lite"/>
    </source>
</evidence>
<feature type="transmembrane region" description="Helical" evidence="5">
    <location>
        <begin position="209"/>
        <end position="234"/>
    </location>
</feature>
<dbReference type="EMBL" id="NRRY01000041">
    <property type="protein sequence ID" value="MBK1620521.1"/>
    <property type="molecule type" value="Genomic_DNA"/>
</dbReference>
<evidence type="ECO:0000313" key="8">
    <source>
        <dbReference type="Proteomes" id="UP001138768"/>
    </source>
</evidence>
<protein>
    <recommendedName>
        <fullName evidence="2">diguanylate cyclase</fullName>
        <ecNumber evidence="2">2.7.7.65</ecNumber>
    </recommendedName>
</protein>
<feature type="domain" description="GGDEF" evidence="6">
    <location>
        <begin position="275"/>
        <end position="410"/>
    </location>
</feature>
<accession>A0A9X1B647</accession>
<dbReference type="GO" id="GO:0043709">
    <property type="term" value="P:cell adhesion involved in single-species biofilm formation"/>
    <property type="evidence" value="ECO:0007669"/>
    <property type="project" value="TreeGrafter"/>
</dbReference>
<gene>
    <name evidence="7" type="ORF">CKO42_19215</name>
</gene>
<dbReference type="Gene3D" id="3.30.450.290">
    <property type="match status" value="1"/>
</dbReference>
<dbReference type="PROSITE" id="PS50887">
    <property type="entry name" value="GGDEF"/>
    <property type="match status" value="1"/>
</dbReference>